<sequence length="1340" mass="146059">MPSSSVPPNPSAHNVAQLLPKLHDDDPDFRYMALSDLQEILLAGHSGFLQHEYATCAKTVDGLLSTLVDTNGEVQNMSIKCLGPFVNRVPESILSPMIEKFSNLQTDNTVDQSIPSLALREVVVSLPRPVAGVSRGKAVQDSYGAVSKVLIPRLVGYNVIQPSQKGLPQPPKGMLQVDLETGTDSNAIDVLTEVARCFGPMLQDAEIQALQKITFEVLESDRASSMMKKKSVTAVSTLAGYFSDALLSAFLSRVIEHLRDVHLTRSKRKLYITILGSMARAIPRKFGPYLKTLAPFVLSALSSQELDDEMEDSGDESERDPEIDEVLEAALIALEGFLASCTQDMRMYTEEVIEAATRFLKYDPNLAQDDDDDAMESDEEEEALEDDDFEEEAGYDDDEDASWKVRRCAAKVFYTLISTRSNGDLLEDGTLYNRVAPALITRFKEREENVRLEVLATLSNLVRKTGDGAPIAKVTNDLTQGPGAMGPPLSRKRRRGGSDASMFDIHASSSLSAGYASPAPAATPPAGPRASLAKISPDIFRGVSQLFKQPNCPPPTKQASIILIKDIVVTQHGGLQDYLSQIADPVVDAAKASTSHATSSASATANSVRIQALQLIGAIADTHNSATIQPYLSKIIPALLSAIRDKYSKLSIEALNSAEQVIQALTPPRSASSGSQNQQHLEQLFDALVNRISANDADLEVRQSAIHVLGLLLGRSSGTQGLLPPRKRTAGLDLLADRLKNELTRLASVRAIDTIAALTKVQDELSAKWVRSVALELGAQLRKASRTLRGASLNALRTLALNPVSRQQFDAATKFQIVELLLPLLNAADLHLLGPALIILATFVKDDAKSVVTPQFNEALGRVVQGSISGTPLEALLALVRTIGEQGAGKSLMQTFLKGVGIGGHPEVVGKVIGNLLVYGGNTTGVKLDDFVNELNTATGDKQRCLALVVLGESALRLGNQSPLDPQLFLRYFSFKSEQVPLAAAVALGRAGAGSVGKYLPVILSTMGQPSSPQYLLLHSLKEILQHDGTETEIIPYAGTLWQNLVAASQLEDNKAIGAECIGRLAIIDPKTYLPQLQSFLGDRKASVRGMVISALRYTLADTDATYDEYLKPIVIPMLVQMLKEPDLENRRLALTTFNSAMHNKPDIILPALDQLLPMAMHETIIKPELIREVQMGPFKHKVDDGLEIRKSAYETLYALLDTAFQRLSPIELSDCFDRIVAGISDEHDIRILCNLMLTKLMTLAPDDTHNRLEAIAENFRAVLSIKPKDNAVKQELEKLQEGSKGVLKVSVLLNKKLGTESGGHDDPQMRVWSQYWDWINKDFASMLKTVQEDMRDRDR</sequence>
<dbReference type="GO" id="GO:0010265">
    <property type="term" value="P:SCF complex assembly"/>
    <property type="evidence" value="ECO:0007669"/>
    <property type="project" value="InterPro"/>
</dbReference>
<reference evidence="6" key="1">
    <citation type="journal article" date="2020" name="Stud. Mycol.">
        <title>101 Dothideomycetes genomes: a test case for predicting lifestyles and emergence of pathogens.</title>
        <authorList>
            <person name="Haridas S."/>
            <person name="Albert R."/>
            <person name="Binder M."/>
            <person name="Bloem J."/>
            <person name="Labutti K."/>
            <person name="Salamov A."/>
            <person name="Andreopoulos B."/>
            <person name="Baker S."/>
            <person name="Barry K."/>
            <person name="Bills G."/>
            <person name="Bluhm B."/>
            <person name="Cannon C."/>
            <person name="Castanera R."/>
            <person name="Culley D."/>
            <person name="Daum C."/>
            <person name="Ezra D."/>
            <person name="Gonzalez J."/>
            <person name="Henrissat B."/>
            <person name="Kuo A."/>
            <person name="Liang C."/>
            <person name="Lipzen A."/>
            <person name="Lutzoni F."/>
            <person name="Magnuson J."/>
            <person name="Mondo S."/>
            <person name="Nolan M."/>
            <person name="Ohm R."/>
            <person name="Pangilinan J."/>
            <person name="Park H.-J."/>
            <person name="Ramirez L."/>
            <person name="Alfaro M."/>
            <person name="Sun H."/>
            <person name="Tritt A."/>
            <person name="Yoshinaga Y."/>
            <person name="Zwiers L.-H."/>
            <person name="Turgeon B."/>
            <person name="Goodwin S."/>
            <person name="Spatafora J."/>
            <person name="Crous P."/>
            <person name="Grigoriev I."/>
        </authorList>
    </citation>
    <scope>NUCLEOTIDE SEQUENCE</scope>
    <source>
        <strain evidence="6">CBS 627.86</strain>
    </source>
</reference>
<comment type="similarity">
    <text evidence="1">Belongs to the CAND family.</text>
</comment>
<dbReference type="SUPFAM" id="SSF48371">
    <property type="entry name" value="ARM repeat"/>
    <property type="match status" value="1"/>
</dbReference>
<evidence type="ECO:0000313" key="6">
    <source>
        <dbReference type="EMBL" id="KAF2111590.1"/>
    </source>
</evidence>
<gene>
    <name evidence="6" type="ORF">BDV96DRAFT_582435</name>
</gene>
<evidence type="ECO:0000256" key="3">
    <source>
        <dbReference type="ARBA" id="ARBA00022786"/>
    </source>
</evidence>
<evidence type="ECO:0000256" key="1">
    <source>
        <dbReference type="ARBA" id="ARBA00007657"/>
    </source>
</evidence>
<accession>A0A6A5YWX5</accession>
<dbReference type="Pfam" id="PF25782">
    <property type="entry name" value="TPR_CAND1"/>
    <property type="match status" value="1"/>
</dbReference>
<keyword evidence="2" id="KW-0677">Repeat</keyword>
<feature type="compositionally biased region" description="Acidic residues" evidence="4">
    <location>
        <begin position="368"/>
        <end position="398"/>
    </location>
</feature>
<dbReference type="Pfam" id="PF08623">
    <property type="entry name" value="TIP120"/>
    <property type="match status" value="1"/>
</dbReference>
<keyword evidence="7" id="KW-1185">Reference proteome</keyword>
<dbReference type="Proteomes" id="UP000799770">
    <property type="component" value="Unassembled WGS sequence"/>
</dbReference>
<dbReference type="InterPro" id="IPR011989">
    <property type="entry name" value="ARM-like"/>
</dbReference>
<evidence type="ECO:0000313" key="7">
    <source>
        <dbReference type="Proteomes" id="UP000799770"/>
    </source>
</evidence>
<dbReference type="OrthoDB" id="6260732at2759"/>
<organism evidence="6 7">
    <name type="scientific">Lophiotrema nucula</name>
    <dbReference type="NCBI Taxonomy" id="690887"/>
    <lineage>
        <taxon>Eukaryota</taxon>
        <taxon>Fungi</taxon>
        <taxon>Dikarya</taxon>
        <taxon>Ascomycota</taxon>
        <taxon>Pezizomycotina</taxon>
        <taxon>Dothideomycetes</taxon>
        <taxon>Pleosporomycetidae</taxon>
        <taxon>Pleosporales</taxon>
        <taxon>Lophiotremataceae</taxon>
        <taxon>Lophiotrema</taxon>
    </lineage>
</organism>
<dbReference type="EMBL" id="ML977334">
    <property type="protein sequence ID" value="KAF2111590.1"/>
    <property type="molecule type" value="Genomic_DNA"/>
</dbReference>
<feature type="region of interest" description="Disordered" evidence="4">
    <location>
        <begin position="365"/>
        <end position="398"/>
    </location>
</feature>
<dbReference type="PANTHER" id="PTHR12696">
    <property type="entry name" value="TIP120"/>
    <property type="match status" value="1"/>
</dbReference>
<feature type="region of interest" description="Disordered" evidence="4">
    <location>
        <begin position="472"/>
        <end position="498"/>
    </location>
</feature>
<protein>
    <submittedName>
        <fullName evidence="6">Armadillo-type protein</fullName>
    </submittedName>
</protein>
<proteinExistence type="inferred from homology"/>
<dbReference type="InterPro" id="IPR013932">
    <property type="entry name" value="TATA-bd_TIP120"/>
</dbReference>
<name>A0A6A5YWX5_9PLEO</name>
<keyword evidence="3" id="KW-0833">Ubl conjugation pathway</keyword>
<dbReference type="Gene3D" id="1.25.10.10">
    <property type="entry name" value="Leucine-rich Repeat Variant"/>
    <property type="match status" value="1"/>
</dbReference>
<dbReference type="InterPro" id="IPR016024">
    <property type="entry name" value="ARM-type_fold"/>
</dbReference>
<evidence type="ECO:0000259" key="5">
    <source>
        <dbReference type="Pfam" id="PF08623"/>
    </source>
</evidence>
<feature type="domain" description="TATA-binding protein interacting (TIP20)" evidence="5">
    <location>
        <begin position="1148"/>
        <end position="1321"/>
    </location>
</feature>
<evidence type="ECO:0000256" key="2">
    <source>
        <dbReference type="ARBA" id="ARBA00022737"/>
    </source>
</evidence>
<evidence type="ECO:0000256" key="4">
    <source>
        <dbReference type="SAM" id="MobiDB-lite"/>
    </source>
</evidence>
<dbReference type="InterPro" id="IPR039852">
    <property type="entry name" value="CAND1/CAND2"/>
</dbReference>